<keyword evidence="3 5" id="KW-1133">Transmembrane helix</keyword>
<feature type="transmembrane region" description="Helical" evidence="5">
    <location>
        <begin position="394"/>
        <end position="409"/>
    </location>
</feature>
<feature type="transmembrane region" description="Helical" evidence="5">
    <location>
        <begin position="96"/>
        <end position="113"/>
    </location>
</feature>
<keyword evidence="2 5" id="KW-0812">Transmembrane</keyword>
<dbReference type="eggNOG" id="COG3307">
    <property type="taxonomic scope" value="Bacteria"/>
</dbReference>
<evidence type="ECO:0000256" key="5">
    <source>
        <dbReference type="SAM" id="Phobius"/>
    </source>
</evidence>
<protein>
    <submittedName>
        <fullName evidence="7">O-antigen polymerase</fullName>
    </submittedName>
</protein>
<dbReference type="STRING" id="266779.Meso_1374"/>
<dbReference type="InterPro" id="IPR007016">
    <property type="entry name" value="O-antigen_ligase-rel_domated"/>
</dbReference>
<dbReference type="AlphaFoldDB" id="Q11IK5"/>
<feature type="transmembrane region" description="Helical" evidence="5">
    <location>
        <begin position="341"/>
        <end position="360"/>
    </location>
</feature>
<feature type="transmembrane region" description="Helical" evidence="5">
    <location>
        <begin position="64"/>
        <end position="84"/>
    </location>
</feature>
<dbReference type="GO" id="GO:0016020">
    <property type="term" value="C:membrane"/>
    <property type="evidence" value="ECO:0007669"/>
    <property type="project" value="UniProtKB-SubCell"/>
</dbReference>
<dbReference type="HOGENOM" id="CLU_655255_0_0_5"/>
<dbReference type="PANTHER" id="PTHR37422:SF13">
    <property type="entry name" value="LIPOPOLYSACCHARIDE BIOSYNTHESIS PROTEIN PA4999-RELATED"/>
    <property type="match status" value="1"/>
</dbReference>
<feature type="transmembrane region" description="Helical" evidence="5">
    <location>
        <begin position="182"/>
        <end position="209"/>
    </location>
</feature>
<gene>
    <name evidence="7" type="ordered locus">Meso_1374</name>
</gene>
<evidence type="ECO:0000256" key="1">
    <source>
        <dbReference type="ARBA" id="ARBA00004141"/>
    </source>
</evidence>
<accession>Q11IK5</accession>
<evidence type="ECO:0000259" key="6">
    <source>
        <dbReference type="Pfam" id="PF04932"/>
    </source>
</evidence>
<evidence type="ECO:0000256" key="4">
    <source>
        <dbReference type="ARBA" id="ARBA00023136"/>
    </source>
</evidence>
<proteinExistence type="predicted"/>
<feature type="transmembrane region" description="Helical" evidence="5">
    <location>
        <begin position="230"/>
        <end position="249"/>
    </location>
</feature>
<dbReference type="Pfam" id="PF04932">
    <property type="entry name" value="Wzy_C"/>
    <property type="match status" value="1"/>
</dbReference>
<sequence>MPPKAGIMFRFLLWRRHYDPVLLSIAVACLVVKVKLDVLLFGFFAGIGIYLITGMHRSIRSIDPVYATGACLYAGCAIVIGLIHGNLPEEIRWIGYPLYLLLGITLFPGVVLIKDPLRQIVLGARAGLILALVVGAFEMVGGLVRIGLGGNAANTAFVIVVVGVLSRMPVRNPPRFLPNSRLWFYLAALAVIMTGTRSVLPVFALGLLFDLFAMRRQLANGALRMSLRSAAVVMLVFFLGLGAIGYELAGSIANRVDYTFAEIDSTMQNPGEEDAPLTGLEIRLTLWQKAIEVIRSHPLIGSGGDASMREIIRSTPQEQRATFSPYIHVHNFVLDELRVRGIIGLVVMLGFFLAVCWRLWASGLPEIREATVLFFASLLTYGALHGLLLADRNMALIAIFLVSLLLYLKKEAFWRNVRRPFQLKTA</sequence>
<feature type="transmembrane region" description="Helical" evidence="5">
    <location>
        <begin position="119"/>
        <end position="140"/>
    </location>
</feature>
<feature type="transmembrane region" description="Helical" evidence="5">
    <location>
        <begin position="21"/>
        <end position="52"/>
    </location>
</feature>
<keyword evidence="4 5" id="KW-0472">Membrane</keyword>
<evidence type="ECO:0000313" key="7">
    <source>
        <dbReference type="EMBL" id="ABG62770.1"/>
    </source>
</evidence>
<name>Q11IK5_CHESB</name>
<organism evidence="7">
    <name type="scientific">Chelativorans sp. (strain BNC1)</name>
    <dbReference type="NCBI Taxonomy" id="266779"/>
    <lineage>
        <taxon>Bacteria</taxon>
        <taxon>Pseudomonadati</taxon>
        <taxon>Pseudomonadota</taxon>
        <taxon>Alphaproteobacteria</taxon>
        <taxon>Hyphomicrobiales</taxon>
        <taxon>Phyllobacteriaceae</taxon>
        <taxon>Chelativorans</taxon>
    </lineage>
</organism>
<dbReference type="KEGG" id="mes:Meso_1374"/>
<dbReference type="EMBL" id="CP000390">
    <property type="protein sequence ID" value="ABG62770.1"/>
    <property type="molecule type" value="Genomic_DNA"/>
</dbReference>
<feature type="transmembrane region" description="Helical" evidence="5">
    <location>
        <begin position="372"/>
        <end position="388"/>
    </location>
</feature>
<reference evidence="7" key="1">
    <citation type="submission" date="2006-06" db="EMBL/GenBank/DDBJ databases">
        <title>Complete sequence of chromosome of Chelativorans sp. BNC1.</title>
        <authorList>
            <consortium name="US DOE Joint Genome Institute"/>
            <person name="Copeland A."/>
            <person name="Lucas S."/>
            <person name="Lapidus A."/>
            <person name="Barry K."/>
            <person name="Detter J.C."/>
            <person name="Glavina del Rio T."/>
            <person name="Hammon N."/>
            <person name="Israni S."/>
            <person name="Dalin E."/>
            <person name="Tice H."/>
            <person name="Pitluck S."/>
            <person name="Chertkov O."/>
            <person name="Brettin T."/>
            <person name="Bruce D."/>
            <person name="Han C."/>
            <person name="Tapia R."/>
            <person name="Gilna P."/>
            <person name="Schmutz J."/>
            <person name="Larimer F."/>
            <person name="Land M."/>
            <person name="Hauser L."/>
            <person name="Kyrpides N."/>
            <person name="Mikhailova N."/>
            <person name="Richardson P."/>
        </authorList>
    </citation>
    <scope>NUCLEOTIDE SEQUENCE</scope>
    <source>
        <strain evidence="7">BNC1</strain>
    </source>
</reference>
<evidence type="ECO:0000256" key="2">
    <source>
        <dbReference type="ARBA" id="ARBA00022692"/>
    </source>
</evidence>
<dbReference type="PANTHER" id="PTHR37422">
    <property type="entry name" value="TEICHURONIC ACID BIOSYNTHESIS PROTEIN TUAE"/>
    <property type="match status" value="1"/>
</dbReference>
<dbReference type="InterPro" id="IPR051533">
    <property type="entry name" value="WaaL-like"/>
</dbReference>
<comment type="subcellular location">
    <subcellularLocation>
        <location evidence="1">Membrane</location>
        <topology evidence="1">Multi-pass membrane protein</topology>
    </subcellularLocation>
</comment>
<evidence type="ECO:0000256" key="3">
    <source>
        <dbReference type="ARBA" id="ARBA00022989"/>
    </source>
</evidence>
<feature type="domain" description="O-antigen ligase-related" evidence="6">
    <location>
        <begin position="185"/>
        <end position="348"/>
    </location>
</feature>